<dbReference type="Pfam" id="PF07683">
    <property type="entry name" value="CobW_C"/>
    <property type="match status" value="1"/>
</dbReference>
<dbReference type="Proteomes" id="UP000246569">
    <property type="component" value="Unassembled WGS sequence"/>
</dbReference>
<comment type="caution">
    <text evidence="8">The sequence shown here is derived from an EMBL/GenBank/DDBJ whole genome shotgun (WGS) entry which is preliminary data.</text>
</comment>
<dbReference type="GO" id="GO:0005737">
    <property type="term" value="C:cytoplasm"/>
    <property type="evidence" value="ECO:0007669"/>
    <property type="project" value="TreeGrafter"/>
</dbReference>
<dbReference type="OrthoDB" id="9808822at2"/>
<dbReference type="SMART" id="SM00833">
    <property type="entry name" value="CobW_C"/>
    <property type="match status" value="1"/>
</dbReference>
<evidence type="ECO:0000313" key="9">
    <source>
        <dbReference type="Proteomes" id="UP000246569"/>
    </source>
</evidence>
<protein>
    <submittedName>
        <fullName evidence="8">G3E family GTPase</fullName>
    </submittedName>
</protein>
<evidence type="ECO:0000256" key="3">
    <source>
        <dbReference type="ARBA" id="ARBA00023186"/>
    </source>
</evidence>
<dbReference type="GO" id="GO:0000166">
    <property type="term" value="F:nucleotide binding"/>
    <property type="evidence" value="ECO:0007669"/>
    <property type="project" value="UniProtKB-KW"/>
</dbReference>
<dbReference type="InterPro" id="IPR003495">
    <property type="entry name" value="CobW/HypB/UreG_nucleotide-bd"/>
</dbReference>
<dbReference type="InterPro" id="IPR027417">
    <property type="entry name" value="P-loop_NTPase"/>
</dbReference>
<feature type="domain" description="CobW C-terminal" evidence="7">
    <location>
        <begin position="236"/>
        <end position="330"/>
    </location>
</feature>
<proteinExistence type="inferred from homology"/>
<keyword evidence="3" id="KW-0143">Chaperone</keyword>
<dbReference type="InterPro" id="IPR011629">
    <property type="entry name" value="CobW-like_C"/>
</dbReference>
<keyword evidence="2" id="KW-0378">Hydrolase</keyword>
<dbReference type="Gene3D" id="3.40.50.300">
    <property type="entry name" value="P-loop containing nucleotide triphosphate hydrolases"/>
    <property type="match status" value="1"/>
</dbReference>
<comment type="catalytic activity">
    <reaction evidence="6">
        <text>GTP + H2O = GDP + phosphate + H(+)</text>
        <dbReference type="Rhea" id="RHEA:19669"/>
        <dbReference type="ChEBI" id="CHEBI:15377"/>
        <dbReference type="ChEBI" id="CHEBI:15378"/>
        <dbReference type="ChEBI" id="CHEBI:37565"/>
        <dbReference type="ChEBI" id="CHEBI:43474"/>
        <dbReference type="ChEBI" id="CHEBI:58189"/>
    </reaction>
    <physiologicalReaction direction="left-to-right" evidence="6">
        <dbReference type="Rhea" id="RHEA:19670"/>
    </physiologicalReaction>
</comment>
<comment type="function">
    <text evidence="5">Zinc chaperone that directly transfers zinc cofactor to target proteins, thereby activating them. Zinc is transferred from the CXCC motif in the GTPase domain to the zinc binding site in target proteins in a process requiring GTP hydrolysis.</text>
</comment>
<evidence type="ECO:0000256" key="1">
    <source>
        <dbReference type="ARBA" id="ARBA00022741"/>
    </source>
</evidence>
<name>A0A317MRE5_9GAMM</name>
<dbReference type="PANTHER" id="PTHR13748:SF62">
    <property type="entry name" value="COBW DOMAIN-CONTAINING PROTEIN"/>
    <property type="match status" value="1"/>
</dbReference>
<evidence type="ECO:0000256" key="2">
    <source>
        <dbReference type="ARBA" id="ARBA00022801"/>
    </source>
</evidence>
<dbReference type="SUPFAM" id="SSF90002">
    <property type="entry name" value="Hypothetical protein YjiA, C-terminal domain"/>
    <property type="match status" value="1"/>
</dbReference>
<dbReference type="GO" id="GO:0016787">
    <property type="term" value="F:hydrolase activity"/>
    <property type="evidence" value="ECO:0007669"/>
    <property type="project" value="UniProtKB-KW"/>
</dbReference>
<evidence type="ECO:0000259" key="7">
    <source>
        <dbReference type="SMART" id="SM00833"/>
    </source>
</evidence>
<sequence>MLPIPVTVLTGFLGAGKTTLLNQLLAARPQERIAVVENEFGAQGIDGALLDGAAEIVELAGGCVCCSVRGELTAALHELLARREAGTLAFDRLILETTGLADPAPVAQTFFVDETLRERLRLDAVITLVDAVHAMRQLDEQRVACAQVGFADRLLLSKTDRTDAESLAALTARLRRINLRAPIIDNRHGRAAVEDWLDIGAFDLDDRLELPPAALQFRPAGTPATVFATPAHDDDIDSRVLEHAGAVDLDRIGAFMEALIERCGNDMLRYKGVFAIAGEPRRLIVQGVHRIAGFDYGSPWQSAETPSTRLVLIGRRLPFAEIAAQFTAACA</sequence>
<comment type="similarity">
    <text evidence="4">Belongs to the SIMIBI class G3E GTPase family. ZNG1 subfamily.</text>
</comment>
<evidence type="ECO:0000256" key="6">
    <source>
        <dbReference type="ARBA" id="ARBA00049117"/>
    </source>
</evidence>
<dbReference type="SUPFAM" id="SSF52540">
    <property type="entry name" value="P-loop containing nucleoside triphosphate hydrolases"/>
    <property type="match status" value="1"/>
</dbReference>
<evidence type="ECO:0000256" key="5">
    <source>
        <dbReference type="ARBA" id="ARBA00045658"/>
    </source>
</evidence>
<dbReference type="InterPro" id="IPR036627">
    <property type="entry name" value="CobW-likC_sf"/>
</dbReference>
<reference evidence="8 9" key="1">
    <citation type="submission" date="2018-05" db="EMBL/GenBank/DDBJ databases">
        <title>Genomic Encyclopedia of Type Strains, Phase IV (KMG-IV): sequencing the most valuable type-strain genomes for metagenomic binning, comparative biology and taxonomic classification.</title>
        <authorList>
            <person name="Goeker M."/>
        </authorList>
    </citation>
    <scope>NUCLEOTIDE SEQUENCE [LARGE SCALE GENOMIC DNA]</scope>
    <source>
        <strain evidence="8 9">DSM 23606</strain>
    </source>
</reference>
<keyword evidence="9" id="KW-1185">Reference proteome</keyword>
<dbReference type="Pfam" id="PF02492">
    <property type="entry name" value="cobW"/>
    <property type="match status" value="1"/>
</dbReference>
<gene>
    <name evidence="8" type="ORF">C7443_11372</name>
</gene>
<dbReference type="RefSeq" id="WP_110020129.1">
    <property type="nucleotide sequence ID" value="NZ_QGTJ01000013.1"/>
</dbReference>
<evidence type="ECO:0000256" key="4">
    <source>
        <dbReference type="ARBA" id="ARBA00034320"/>
    </source>
</evidence>
<dbReference type="InterPro" id="IPR051316">
    <property type="entry name" value="Zinc-reg_GTPase_activator"/>
</dbReference>
<dbReference type="AlphaFoldDB" id="A0A317MRE5"/>
<keyword evidence="1" id="KW-0547">Nucleotide-binding</keyword>
<dbReference type="PANTHER" id="PTHR13748">
    <property type="entry name" value="COBW-RELATED"/>
    <property type="match status" value="1"/>
</dbReference>
<dbReference type="CDD" id="cd03112">
    <property type="entry name" value="CobW-like"/>
    <property type="match status" value="1"/>
</dbReference>
<evidence type="ECO:0000313" key="8">
    <source>
        <dbReference type="EMBL" id="PWV58891.1"/>
    </source>
</evidence>
<dbReference type="EMBL" id="QGTJ01000013">
    <property type="protein sequence ID" value="PWV58891.1"/>
    <property type="molecule type" value="Genomic_DNA"/>
</dbReference>
<organism evidence="8 9">
    <name type="scientific">Plasticicumulans acidivorans</name>
    <dbReference type="NCBI Taxonomy" id="886464"/>
    <lineage>
        <taxon>Bacteria</taxon>
        <taxon>Pseudomonadati</taxon>
        <taxon>Pseudomonadota</taxon>
        <taxon>Gammaproteobacteria</taxon>
        <taxon>Candidatus Competibacteraceae</taxon>
        <taxon>Plasticicumulans</taxon>
    </lineage>
</organism>
<dbReference type="Gene3D" id="3.30.1220.10">
    <property type="entry name" value="CobW-like, C-terminal domain"/>
    <property type="match status" value="1"/>
</dbReference>
<accession>A0A317MRE5</accession>